<evidence type="ECO:0000313" key="2">
    <source>
        <dbReference type="Proteomes" id="UP000054359"/>
    </source>
</evidence>
<proteinExistence type="predicted"/>
<keyword evidence="2" id="KW-1185">Reference proteome</keyword>
<organism evidence="1 2">
    <name type="scientific">Stegodyphus mimosarum</name>
    <name type="common">African social velvet spider</name>
    <dbReference type="NCBI Taxonomy" id="407821"/>
    <lineage>
        <taxon>Eukaryota</taxon>
        <taxon>Metazoa</taxon>
        <taxon>Ecdysozoa</taxon>
        <taxon>Arthropoda</taxon>
        <taxon>Chelicerata</taxon>
        <taxon>Arachnida</taxon>
        <taxon>Araneae</taxon>
        <taxon>Araneomorphae</taxon>
        <taxon>Entelegynae</taxon>
        <taxon>Eresoidea</taxon>
        <taxon>Eresidae</taxon>
        <taxon>Stegodyphus</taxon>
    </lineage>
</organism>
<name>A0A087UY43_STEMI</name>
<dbReference type="EMBL" id="KK122227">
    <property type="protein sequence ID" value="KFM82282.1"/>
    <property type="molecule type" value="Genomic_DNA"/>
</dbReference>
<reference evidence="1 2" key="1">
    <citation type="submission" date="2013-11" db="EMBL/GenBank/DDBJ databases">
        <title>Genome sequencing of Stegodyphus mimosarum.</title>
        <authorList>
            <person name="Bechsgaard J."/>
        </authorList>
    </citation>
    <scope>NUCLEOTIDE SEQUENCE [LARGE SCALE GENOMIC DNA]</scope>
</reference>
<accession>A0A087UY43</accession>
<protein>
    <submittedName>
        <fullName evidence="1">Uncharacterized protein</fullName>
    </submittedName>
</protein>
<dbReference type="Proteomes" id="UP000054359">
    <property type="component" value="Unassembled WGS sequence"/>
</dbReference>
<sequence>MRTSQEIHISTIIYSFPLLSPSKTGQQRNMTMPFP</sequence>
<gene>
    <name evidence="1" type="ORF">X975_25309</name>
</gene>
<dbReference type="AlphaFoldDB" id="A0A087UY43"/>
<evidence type="ECO:0000313" key="1">
    <source>
        <dbReference type="EMBL" id="KFM82282.1"/>
    </source>
</evidence>
<feature type="non-terminal residue" evidence="1">
    <location>
        <position position="35"/>
    </location>
</feature>